<sequence>MTTPASAYAALEKQFARISALEAAQGMLHWDSAVIMPAGGAEDRGDQLAALAAVTHDLMTAPQVGEWLAAADPKTLDLWQQANLAEMRRLHAHATAVPADLVEALSRAGSACEQIWRQARPSSDFAQVQAALETVVSLTRQSAQAKAEALGVSPYDALLDQYEPGGSSAAIDALFADLADFLPGFLNEVLEAQGPEGDGPQGLFDLKAQEELGRRLMQTIGFDFSHGRLDVSAHPFCGGTPGDVRITTRYTRDDFAPAMMGVLHETGHGMYERGLPVAWRTQPVGRARGMSLHESQSLLMEMQACRSQDFFRFAAPLIKDAFKGEGSLWEAEAFHRRAIRVRRGFIRVDADEVTYPLHVILRYRLEKALVDGSLTVADLPEAWNSGFESLMGVPVPEHRLGVLQDIHWYDGAIGYFPTYTLGAMTAAQLYAAALQAVPEIPEALAAGNFAPLLAWLRENVHSKASSLSTDEIIRQATGKSLDAGVFKAHLRRRYLGG</sequence>
<reference evidence="4 5" key="1">
    <citation type="submission" date="2020-08" db="EMBL/GenBank/DDBJ databases">
        <title>Genomic Encyclopedia of Type Strains, Phase IV (KMG-IV): sequencing the most valuable type-strain genomes for metagenomic binning, comparative biology and taxonomic classification.</title>
        <authorList>
            <person name="Goeker M."/>
        </authorList>
    </citation>
    <scope>NUCLEOTIDE SEQUENCE [LARGE SCALE GENOMIC DNA]</scope>
    <source>
        <strain evidence="4 5">DSM 11590</strain>
    </source>
</reference>
<dbReference type="RefSeq" id="WP_184263514.1">
    <property type="nucleotide sequence ID" value="NZ_JACIIX010000007.1"/>
</dbReference>
<gene>
    <name evidence="4" type="ORF">FHS48_002109</name>
</gene>
<evidence type="ECO:0000256" key="2">
    <source>
        <dbReference type="PIRSR" id="PIRSR006615-1"/>
    </source>
</evidence>
<dbReference type="Proteomes" id="UP000544872">
    <property type="component" value="Unassembled WGS sequence"/>
</dbReference>
<dbReference type="Pfam" id="PF02074">
    <property type="entry name" value="Peptidase_M32"/>
    <property type="match status" value="1"/>
</dbReference>
<feature type="binding site" evidence="2">
    <location>
        <position position="264"/>
    </location>
    <ligand>
        <name>Zn(2+)</name>
        <dbReference type="ChEBI" id="CHEBI:29105"/>
        <note>catalytic</note>
    </ligand>
</feature>
<comment type="catalytic activity">
    <reaction evidence="1">
        <text>Release of a C-terminal amino acid with broad specificity, except for -Pro.</text>
        <dbReference type="EC" id="3.4.17.19"/>
    </reaction>
</comment>
<feature type="binding site" evidence="2">
    <location>
        <position position="294"/>
    </location>
    <ligand>
        <name>Zn(2+)</name>
        <dbReference type="ChEBI" id="CHEBI:29105"/>
        <note>catalytic</note>
    </ligand>
</feature>
<organism evidence="4 5">
    <name type="scientific">Novispirillum itersonii</name>
    <name type="common">Aquaspirillum itersonii</name>
    <dbReference type="NCBI Taxonomy" id="189"/>
    <lineage>
        <taxon>Bacteria</taxon>
        <taxon>Pseudomonadati</taxon>
        <taxon>Pseudomonadota</taxon>
        <taxon>Alphaproteobacteria</taxon>
        <taxon>Rhodospirillales</taxon>
        <taxon>Novispirillaceae</taxon>
        <taxon>Novispirillum</taxon>
    </lineage>
</organism>
<evidence type="ECO:0000256" key="1">
    <source>
        <dbReference type="PIRNR" id="PIRNR006615"/>
    </source>
</evidence>
<evidence type="ECO:0000313" key="5">
    <source>
        <dbReference type="Proteomes" id="UP000544872"/>
    </source>
</evidence>
<feature type="binding site" evidence="2">
    <location>
        <position position="268"/>
    </location>
    <ligand>
        <name>Zn(2+)</name>
        <dbReference type="ChEBI" id="CHEBI:29105"/>
        <note>catalytic</note>
    </ligand>
</feature>
<proteinExistence type="inferred from homology"/>
<keyword evidence="1" id="KW-0482">Metalloprotease</keyword>
<dbReference type="PRINTS" id="PR00998">
    <property type="entry name" value="CRBOXYPTASET"/>
</dbReference>
<dbReference type="CDD" id="cd06460">
    <property type="entry name" value="M32_Taq"/>
    <property type="match status" value="1"/>
</dbReference>
<evidence type="ECO:0000256" key="3">
    <source>
        <dbReference type="PIRSR" id="PIRSR006615-2"/>
    </source>
</evidence>
<dbReference type="GO" id="GO:0006508">
    <property type="term" value="P:proteolysis"/>
    <property type="evidence" value="ECO:0007669"/>
    <property type="project" value="UniProtKB-UniRule"/>
</dbReference>
<dbReference type="GO" id="GO:0004181">
    <property type="term" value="F:metallocarboxypeptidase activity"/>
    <property type="evidence" value="ECO:0007669"/>
    <property type="project" value="UniProtKB-UniRule"/>
</dbReference>
<dbReference type="GO" id="GO:0046872">
    <property type="term" value="F:metal ion binding"/>
    <property type="evidence" value="ECO:0007669"/>
    <property type="project" value="UniProtKB-KW"/>
</dbReference>
<dbReference type="EMBL" id="JACIIX010000007">
    <property type="protein sequence ID" value="MBB6210684.1"/>
    <property type="molecule type" value="Genomic_DNA"/>
</dbReference>
<keyword evidence="1 4" id="KW-0378">Hydrolase</keyword>
<comment type="caution">
    <text evidence="4">The sequence shown here is derived from an EMBL/GenBank/DDBJ whole genome shotgun (WGS) entry which is preliminary data.</text>
</comment>
<dbReference type="EC" id="3.4.17.19" evidence="1"/>
<dbReference type="InterPro" id="IPR001333">
    <property type="entry name" value="Peptidase_M32_Taq"/>
</dbReference>
<comment type="similarity">
    <text evidence="1">Belongs to the peptidase M32 family.</text>
</comment>
<feature type="active site" description="Proton donor/acceptor" evidence="3">
    <location>
        <position position="265"/>
    </location>
</feature>
<evidence type="ECO:0000313" key="4">
    <source>
        <dbReference type="EMBL" id="MBB6210684.1"/>
    </source>
</evidence>
<dbReference type="AlphaFoldDB" id="A0A7W9ZIE0"/>
<dbReference type="PIRSF" id="PIRSF006615">
    <property type="entry name" value="Zn_crbxpep_Taq"/>
    <property type="match status" value="1"/>
</dbReference>
<name>A0A7W9ZIE0_NOVIT</name>
<dbReference type="Gene3D" id="1.10.1370.30">
    <property type="match status" value="1"/>
</dbReference>
<keyword evidence="2" id="KW-0862">Zinc</keyword>
<dbReference type="PANTHER" id="PTHR34217">
    <property type="entry name" value="METAL-DEPENDENT CARBOXYPEPTIDASE"/>
    <property type="match status" value="1"/>
</dbReference>
<comment type="function">
    <text evidence="1">Broad specificity carboxypetidase that releases amino acids sequentially from the C-terminus, including neutral, aromatic, polar and basic residues.</text>
</comment>
<keyword evidence="1" id="KW-0645">Protease</keyword>
<protein>
    <recommendedName>
        <fullName evidence="1">Metal-dependent carboxypeptidase</fullName>
        <ecNumber evidence="1">3.4.17.19</ecNumber>
    </recommendedName>
</protein>
<dbReference type="PANTHER" id="PTHR34217:SF1">
    <property type="entry name" value="CARBOXYPEPTIDASE 1"/>
    <property type="match status" value="1"/>
</dbReference>
<keyword evidence="1 4" id="KW-0121">Carboxypeptidase</keyword>
<accession>A0A7W9ZIE0</accession>
<keyword evidence="1 2" id="KW-0479">Metal-binding</keyword>
<keyword evidence="5" id="KW-1185">Reference proteome</keyword>
<comment type="cofactor">
    <cofactor evidence="2">
        <name>Zn(2+)</name>
        <dbReference type="ChEBI" id="CHEBI:29105"/>
    </cofactor>
    <text evidence="2">Binds 1 zinc ion per subunit.</text>
</comment>
<dbReference type="PROSITE" id="PS52034">
    <property type="entry name" value="PEPTIDASE_M32"/>
    <property type="match status" value="1"/>
</dbReference>
<dbReference type="SUPFAM" id="SSF55486">
    <property type="entry name" value="Metalloproteases ('zincins'), catalytic domain"/>
    <property type="match status" value="1"/>
</dbReference>